<accession>A0A151JUF7</accession>
<keyword evidence="2" id="KW-1185">Reference proteome</keyword>
<sequence>MDIQFVCGKVRREARNCFAKKDPTIYNPVDTCSLLYSIITSCLDIYIWNYGDETKQETERQRSNQLRSPVLHVVVIIMMEVQYAVVVYNVSQRFCRLNKNLENIFNSGKITDQFKKDFGLGAHYSLFYDYLFKIIFQNK</sequence>
<reference evidence="1 2" key="1">
    <citation type="submission" date="2016-03" db="EMBL/GenBank/DDBJ databases">
        <title>Trachymyrmex septentrionalis WGS genome.</title>
        <authorList>
            <person name="Nygaard S."/>
            <person name="Hu H."/>
            <person name="Boomsma J."/>
            <person name="Zhang G."/>
        </authorList>
    </citation>
    <scope>NUCLEOTIDE SEQUENCE [LARGE SCALE GENOMIC DNA]</scope>
    <source>
        <strain evidence="1">Tsep2-gDNA-1</strain>
        <tissue evidence="1">Whole body</tissue>
    </source>
</reference>
<protein>
    <submittedName>
        <fullName evidence="1">Uncharacterized protein</fullName>
    </submittedName>
</protein>
<evidence type="ECO:0000313" key="2">
    <source>
        <dbReference type="Proteomes" id="UP000078541"/>
    </source>
</evidence>
<dbReference type="EMBL" id="KQ981774">
    <property type="protein sequence ID" value="KYN35819.1"/>
    <property type="molecule type" value="Genomic_DNA"/>
</dbReference>
<dbReference type="STRING" id="34720.A0A151JUF7"/>
<proteinExistence type="predicted"/>
<dbReference type="Proteomes" id="UP000078541">
    <property type="component" value="Unassembled WGS sequence"/>
</dbReference>
<gene>
    <name evidence="1" type="ORF">ALC56_09843</name>
</gene>
<name>A0A151JUF7_9HYME</name>
<evidence type="ECO:0000313" key="1">
    <source>
        <dbReference type="EMBL" id="KYN35819.1"/>
    </source>
</evidence>
<dbReference type="AlphaFoldDB" id="A0A151JUF7"/>
<organism evidence="1 2">
    <name type="scientific">Trachymyrmex septentrionalis</name>
    <dbReference type="NCBI Taxonomy" id="34720"/>
    <lineage>
        <taxon>Eukaryota</taxon>
        <taxon>Metazoa</taxon>
        <taxon>Ecdysozoa</taxon>
        <taxon>Arthropoda</taxon>
        <taxon>Hexapoda</taxon>
        <taxon>Insecta</taxon>
        <taxon>Pterygota</taxon>
        <taxon>Neoptera</taxon>
        <taxon>Endopterygota</taxon>
        <taxon>Hymenoptera</taxon>
        <taxon>Apocrita</taxon>
        <taxon>Aculeata</taxon>
        <taxon>Formicoidea</taxon>
        <taxon>Formicidae</taxon>
        <taxon>Myrmicinae</taxon>
        <taxon>Trachymyrmex</taxon>
    </lineage>
</organism>